<reference evidence="2 3" key="1">
    <citation type="submission" date="2019-01" db="EMBL/GenBank/DDBJ databases">
        <authorList>
            <person name="Sayadi A."/>
        </authorList>
    </citation>
    <scope>NUCLEOTIDE SEQUENCE [LARGE SCALE GENOMIC DNA]</scope>
</reference>
<dbReference type="AlphaFoldDB" id="A0A653D251"/>
<protein>
    <submittedName>
        <fullName evidence="2">Uncharacterized protein</fullName>
    </submittedName>
</protein>
<organism evidence="2 3">
    <name type="scientific">Callosobruchus maculatus</name>
    <name type="common">Southern cowpea weevil</name>
    <name type="synonym">Pulse bruchid</name>
    <dbReference type="NCBI Taxonomy" id="64391"/>
    <lineage>
        <taxon>Eukaryota</taxon>
        <taxon>Metazoa</taxon>
        <taxon>Ecdysozoa</taxon>
        <taxon>Arthropoda</taxon>
        <taxon>Hexapoda</taxon>
        <taxon>Insecta</taxon>
        <taxon>Pterygota</taxon>
        <taxon>Neoptera</taxon>
        <taxon>Endopterygota</taxon>
        <taxon>Coleoptera</taxon>
        <taxon>Polyphaga</taxon>
        <taxon>Cucujiformia</taxon>
        <taxon>Chrysomeloidea</taxon>
        <taxon>Chrysomelidae</taxon>
        <taxon>Bruchinae</taxon>
        <taxon>Bruchini</taxon>
        <taxon>Callosobruchus</taxon>
    </lineage>
</organism>
<dbReference type="PANTHER" id="PTHR31493">
    <property type="entry name" value="NAZO FAMILY MEMBER"/>
    <property type="match status" value="1"/>
</dbReference>
<evidence type="ECO:0000313" key="2">
    <source>
        <dbReference type="EMBL" id="VEN54248.1"/>
    </source>
</evidence>
<dbReference type="InterPro" id="IPR033369">
    <property type="entry name" value="C19orf12"/>
</dbReference>
<proteinExistence type="inferred from homology"/>
<gene>
    <name evidence="2" type="ORF">CALMAC_LOCUS13777</name>
</gene>
<dbReference type="Proteomes" id="UP000410492">
    <property type="component" value="Unassembled WGS sequence"/>
</dbReference>
<name>A0A653D251_CALMS</name>
<dbReference type="EMBL" id="CAACVG010009801">
    <property type="protein sequence ID" value="VEN54248.1"/>
    <property type="molecule type" value="Genomic_DNA"/>
</dbReference>
<evidence type="ECO:0000313" key="3">
    <source>
        <dbReference type="Proteomes" id="UP000410492"/>
    </source>
</evidence>
<sequence>MERYNLIKACQRIAEEEKLEVAPKDSSQAAASLAGFGASIGEEIGGPGGIAVGGAIGSIIGAIASFLSLKPVAEILKTLTTAQKEILISDYLEQVIDSTDGEDVDYLVRRIKRLPYLKEQLLKQLYRFLEEMFGYVKPRDQNAVTDASAKSRNPYLHDM</sequence>
<evidence type="ECO:0000256" key="1">
    <source>
        <dbReference type="ARBA" id="ARBA00029457"/>
    </source>
</evidence>
<comment type="similarity">
    <text evidence="1">Belongs to the C19orf12 family.</text>
</comment>
<keyword evidence="3" id="KW-1185">Reference proteome</keyword>
<dbReference type="PANTHER" id="PTHR31493:SF1">
    <property type="entry name" value="PROTEIN C19ORF12"/>
    <property type="match status" value="1"/>
</dbReference>
<dbReference type="Pfam" id="PF20721">
    <property type="entry name" value="C19orf12"/>
    <property type="match status" value="1"/>
</dbReference>
<accession>A0A653D251</accession>